<gene>
    <name evidence="1" type="ORF">L1987_05640</name>
</gene>
<accession>A0ACB9JVX9</accession>
<keyword evidence="2" id="KW-1185">Reference proteome</keyword>
<reference evidence="1 2" key="2">
    <citation type="journal article" date="2022" name="Mol. Ecol. Resour.">
        <title>The genomes of chicory, endive, great burdock and yacon provide insights into Asteraceae paleo-polyploidization history and plant inulin production.</title>
        <authorList>
            <person name="Fan W."/>
            <person name="Wang S."/>
            <person name="Wang H."/>
            <person name="Wang A."/>
            <person name="Jiang F."/>
            <person name="Liu H."/>
            <person name="Zhao H."/>
            <person name="Xu D."/>
            <person name="Zhang Y."/>
        </authorList>
    </citation>
    <scope>NUCLEOTIDE SEQUENCE [LARGE SCALE GENOMIC DNA]</scope>
    <source>
        <strain evidence="2">cv. Yunnan</strain>
        <tissue evidence="1">Leaves</tissue>
    </source>
</reference>
<comment type="caution">
    <text evidence="1">The sequence shown here is derived from an EMBL/GenBank/DDBJ whole genome shotgun (WGS) entry which is preliminary data.</text>
</comment>
<reference evidence="2" key="1">
    <citation type="journal article" date="2022" name="Mol. Ecol. Resour.">
        <title>The genomes of chicory, endive, great burdock and yacon provide insights into Asteraceae palaeo-polyploidization history and plant inulin production.</title>
        <authorList>
            <person name="Fan W."/>
            <person name="Wang S."/>
            <person name="Wang H."/>
            <person name="Wang A."/>
            <person name="Jiang F."/>
            <person name="Liu H."/>
            <person name="Zhao H."/>
            <person name="Xu D."/>
            <person name="Zhang Y."/>
        </authorList>
    </citation>
    <scope>NUCLEOTIDE SEQUENCE [LARGE SCALE GENOMIC DNA]</scope>
    <source>
        <strain evidence="2">cv. Yunnan</strain>
    </source>
</reference>
<name>A0ACB9JVX9_9ASTR</name>
<proteinExistence type="predicted"/>
<dbReference type="Proteomes" id="UP001056120">
    <property type="component" value="Linkage Group LG02"/>
</dbReference>
<evidence type="ECO:0000313" key="2">
    <source>
        <dbReference type="Proteomes" id="UP001056120"/>
    </source>
</evidence>
<organism evidence="1 2">
    <name type="scientific">Smallanthus sonchifolius</name>
    <dbReference type="NCBI Taxonomy" id="185202"/>
    <lineage>
        <taxon>Eukaryota</taxon>
        <taxon>Viridiplantae</taxon>
        <taxon>Streptophyta</taxon>
        <taxon>Embryophyta</taxon>
        <taxon>Tracheophyta</taxon>
        <taxon>Spermatophyta</taxon>
        <taxon>Magnoliopsida</taxon>
        <taxon>eudicotyledons</taxon>
        <taxon>Gunneridae</taxon>
        <taxon>Pentapetalae</taxon>
        <taxon>asterids</taxon>
        <taxon>campanulids</taxon>
        <taxon>Asterales</taxon>
        <taxon>Asteraceae</taxon>
        <taxon>Asteroideae</taxon>
        <taxon>Heliantheae alliance</taxon>
        <taxon>Millerieae</taxon>
        <taxon>Smallanthus</taxon>
    </lineage>
</organism>
<protein>
    <submittedName>
        <fullName evidence="1">Uncharacterized protein</fullName>
    </submittedName>
</protein>
<sequence length="383" mass="42618">MSGTGICEGLYASSVPDNIQFRILHLLQDSSSSAAITASTTLDFEDDDEIYLYNVEGGGKFKNFFHKMIWNFGFACFLPLITKKQKDEMKSKMVNSLEHNKAWLLAESGGCVAELGNAEPHLVHSSFRFSLCSQVELESMSVSSSGTVLMVNLDNGLMESRSQELKWRRIESLERSISPITLLDSAMVKFFLLLTISLKGRVGILKTAVAIKKLDKEDKEAPKAFCRELMIASSIHSPFICPLVGFCIDPEGGLFLIYKYVSGGSLERYLHGRKPIESRRRAGEENLVLWTHSSTDGICSNFAGKAVITPRIHREATRIKFTQRNLDQNSRMIQATKASINNEESKRPNIDVIISILKGVEANAELRKTPGTTFSSNTYVIDG</sequence>
<evidence type="ECO:0000313" key="1">
    <source>
        <dbReference type="EMBL" id="KAI3824190.1"/>
    </source>
</evidence>
<dbReference type="EMBL" id="CM042019">
    <property type="protein sequence ID" value="KAI3824190.1"/>
    <property type="molecule type" value="Genomic_DNA"/>
</dbReference>